<comment type="caution">
    <text evidence="2">The sequence shown here is derived from an EMBL/GenBank/DDBJ whole genome shotgun (WGS) entry which is preliminary data.</text>
</comment>
<evidence type="ECO:0000256" key="1">
    <source>
        <dbReference type="SAM" id="MobiDB-lite"/>
    </source>
</evidence>
<keyword evidence="3" id="KW-1185">Reference proteome</keyword>
<dbReference type="Proteomes" id="UP001222325">
    <property type="component" value="Unassembled WGS sequence"/>
</dbReference>
<evidence type="ECO:0000313" key="3">
    <source>
        <dbReference type="Proteomes" id="UP001222325"/>
    </source>
</evidence>
<accession>A0AAD6TLN7</accession>
<feature type="compositionally biased region" description="Basic residues" evidence="1">
    <location>
        <begin position="281"/>
        <end position="292"/>
    </location>
</feature>
<protein>
    <submittedName>
        <fullName evidence="2">Uncharacterized protein</fullName>
    </submittedName>
</protein>
<organism evidence="2 3">
    <name type="scientific">Mycena belliarum</name>
    <dbReference type="NCBI Taxonomy" id="1033014"/>
    <lineage>
        <taxon>Eukaryota</taxon>
        <taxon>Fungi</taxon>
        <taxon>Dikarya</taxon>
        <taxon>Basidiomycota</taxon>
        <taxon>Agaricomycotina</taxon>
        <taxon>Agaricomycetes</taxon>
        <taxon>Agaricomycetidae</taxon>
        <taxon>Agaricales</taxon>
        <taxon>Marasmiineae</taxon>
        <taxon>Mycenaceae</taxon>
        <taxon>Mycena</taxon>
    </lineage>
</organism>
<reference evidence="2" key="1">
    <citation type="submission" date="2023-03" db="EMBL/GenBank/DDBJ databases">
        <title>Massive genome expansion in bonnet fungi (Mycena s.s.) driven by repeated elements and novel gene families across ecological guilds.</title>
        <authorList>
            <consortium name="Lawrence Berkeley National Laboratory"/>
            <person name="Harder C.B."/>
            <person name="Miyauchi S."/>
            <person name="Viragh M."/>
            <person name="Kuo A."/>
            <person name="Thoen E."/>
            <person name="Andreopoulos B."/>
            <person name="Lu D."/>
            <person name="Skrede I."/>
            <person name="Drula E."/>
            <person name="Henrissat B."/>
            <person name="Morin E."/>
            <person name="Kohler A."/>
            <person name="Barry K."/>
            <person name="LaButti K."/>
            <person name="Morin E."/>
            <person name="Salamov A."/>
            <person name="Lipzen A."/>
            <person name="Mereny Z."/>
            <person name="Hegedus B."/>
            <person name="Baldrian P."/>
            <person name="Stursova M."/>
            <person name="Weitz H."/>
            <person name="Taylor A."/>
            <person name="Grigoriev I.V."/>
            <person name="Nagy L.G."/>
            <person name="Martin F."/>
            <person name="Kauserud H."/>
        </authorList>
    </citation>
    <scope>NUCLEOTIDE SEQUENCE</scope>
    <source>
        <strain evidence="2">CBHHK173m</strain>
    </source>
</reference>
<sequence length="323" mass="34714">MVRTVYFIPNTDEWALLLTTWPPAGMTPALFPATRLVDGIQVAGHEFSEFSTPFFTMAPGDSDLVAAASHLAWDLKLAFQGTYSHSPLHPDRVAGTPGFTRDTRRLQAQLACAHAVYLISAGLRCRAREAVAEATAAREAEVLTAREAEEHFLAAFLPLSTHGYLSAWLDVPAEALAYVGTYPGYLPVCTQDTQDVEDSDNDNASTITTTATLSDNEEMGDAGWGTGDAGWGTGDAGWGTGDAGWGTGDAGWGTGGGGWGTGDVSGQWDSDWLPPRFWKSQSRHGLRGRRSMGRTFRGPCTSRRRPAPRKLTPLESARYIASS</sequence>
<feature type="region of interest" description="Disordered" evidence="1">
    <location>
        <begin position="193"/>
        <end position="323"/>
    </location>
</feature>
<gene>
    <name evidence="2" type="ORF">B0H15DRAFT_957785</name>
</gene>
<dbReference type="AlphaFoldDB" id="A0AAD6TLN7"/>
<name>A0AAD6TLN7_9AGAR</name>
<feature type="compositionally biased region" description="Polar residues" evidence="1">
    <location>
        <begin position="202"/>
        <end position="214"/>
    </location>
</feature>
<evidence type="ECO:0000313" key="2">
    <source>
        <dbReference type="EMBL" id="KAJ7070275.1"/>
    </source>
</evidence>
<proteinExistence type="predicted"/>
<dbReference type="EMBL" id="JARJCN010000133">
    <property type="protein sequence ID" value="KAJ7070275.1"/>
    <property type="molecule type" value="Genomic_DNA"/>
</dbReference>
<feature type="compositionally biased region" description="Gly residues" evidence="1">
    <location>
        <begin position="222"/>
        <end position="263"/>
    </location>
</feature>